<dbReference type="GO" id="GO:0055085">
    <property type="term" value="P:transmembrane transport"/>
    <property type="evidence" value="ECO:0007669"/>
    <property type="project" value="InterPro"/>
</dbReference>
<dbReference type="InterPro" id="IPR035906">
    <property type="entry name" value="MetI-like_sf"/>
</dbReference>
<protein>
    <submittedName>
        <fullName evidence="10">ABC transporter permease</fullName>
    </submittedName>
</protein>
<dbReference type="RefSeq" id="WP_136958762.1">
    <property type="nucleotide sequence ID" value="NZ_CP039690.1"/>
</dbReference>
<dbReference type="CDD" id="cd06261">
    <property type="entry name" value="TM_PBP2"/>
    <property type="match status" value="1"/>
</dbReference>
<evidence type="ECO:0000259" key="9">
    <source>
        <dbReference type="PROSITE" id="PS50928"/>
    </source>
</evidence>
<feature type="transmembrane region" description="Helical" evidence="8">
    <location>
        <begin position="237"/>
        <end position="255"/>
    </location>
</feature>
<feature type="transmembrane region" description="Helical" evidence="8">
    <location>
        <begin position="136"/>
        <end position="162"/>
    </location>
</feature>
<evidence type="ECO:0000256" key="7">
    <source>
        <dbReference type="ARBA" id="ARBA00023136"/>
    </source>
</evidence>
<comment type="similarity">
    <text evidence="8">Belongs to the binding-protein-dependent transport system permease family.</text>
</comment>
<keyword evidence="11" id="KW-1185">Reference proteome</keyword>
<evidence type="ECO:0000256" key="2">
    <source>
        <dbReference type="ARBA" id="ARBA00022448"/>
    </source>
</evidence>
<sequence length="265" mass="28523">MALQDERPRGLSFAKILAWATACFLILPILVVIPISFTPERYLSLPSGSLSLRHYASLANDPRWSKSIVDSLMVAIGATVLAVSLGTAFAVGAWRLGVPLARRLRLLMLAPIIVPPIVHAIAFYKAWAVIGLLDSYLGLVLIHTMKGLPFVVLTVAGALANLDHKLEQAARSLGATPSQAMRWVILPQIMTGVISGAAFAFITSWDETVVALFVTSRRVATLPRRIWEGLADNIDPAIAAMGTLMILVTIAIVTVKTVRTQPAKA</sequence>
<dbReference type="PANTHER" id="PTHR43357">
    <property type="entry name" value="INNER MEMBRANE ABC TRANSPORTER PERMEASE PROTEIN YDCV"/>
    <property type="match status" value="1"/>
</dbReference>
<keyword evidence="2 8" id="KW-0813">Transport</keyword>
<organism evidence="10 11">
    <name type="scientific">Phreatobacter stygius</name>
    <dbReference type="NCBI Taxonomy" id="1940610"/>
    <lineage>
        <taxon>Bacteria</taxon>
        <taxon>Pseudomonadati</taxon>
        <taxon>Pseudomonadota</taxon>
        <taxon>Alphaproteobacteria</taxon>
        <taxon>Hyphomicrobiales</taxon>
        <taxon>Phreatobacteraceae</taxon>
        <taxon>Phreatobacter</taxon>
    </lineage>
</organism>
<dbReference type="InterPro" id="IPR000515">
    <property type="entry name" value="MetI-like"/>
</dbReference>
<dbReference type="SUPFAM" id="SSF161098">
    <property type="entry name" value="MetI-like"/>
    <property type="match status" value="1"/>
</dbReference>
<evidence type="ECO:0000256" key="5">
    <source>
        <dbReference type="ARBA" id="ARBA00022692"/>
    </source>
</evidence>
<dbReference type="EMBL" id="CP039690">
    <property type="protein sequence ID" value="QCI63303.1"/>
    <property type="molecule type" value="Genomic_DNA"/>
</dbReference>
<keyword evidence="6 8" id="KW-1133">Transmembrane helix</keyword>
<feature type="transmembrane region" description="Helical" evidence="8">
    <location>
        <begin position="16"/>
        <end position="37"/>
    </location>
</feature>
<reference evidence="10 11" key="1">
    <citation type="submission" date="2019-04" db="EMBL/GenBank/DDBJ databases">
        <title>Phreatobacter aquaticus sp. nov.</title>
        <authorList>
            <person name="Choi A."/>
        </authorList>
    </citation>
    <scope>NUCLEOTIDE SEQUENCE [LARGE SCALE GENOMIC DNA]</scope>
    <source>
        <strain evidence="10 11">KCTC 52518</strain>
    </source>
</reference>
<feature type="transmembrane region" description="Helical" evidence="8">
    <location>
        <begin position="106"/>
        <end position="124"/>
    </location>
</feature>
<evidence type="ECO:0000256" key="4">
    <source>
        <dbReference type="ARBA" id="ARBA00022519"/>
    </source>
</evidence>
<keyword evidence="4" id="KW-0997">Cell inner membrane</keyword>
<evidence type="ECO:0000256" key="1">
    <source>
        <dbReference type="ARBA" id="ARBA00004429"/>
    </source>
</evidence>
<dbReference type="AlphaFoldDB" id="A0A4D7AWF8"/>
<dbReference type="Proteomes" id="UP000298781">
    <property type="component" value="Chromosome"/>
</dbReference>
<feature type="transmembrane region" description="Helical" evidence="8">
    <location>
        <begin position="72"/>
        <end position="94"/>
    </location>
</feature>
<keyword evidence="5 8" id="KW-0812">Transmembrane</keyword>
<dbReference type="GO" id="GO:0005886">
    <property type="term" value="C:plasma membrane"/>
    <property type="evidence" value="ECO:0007669"/>
    <property type="project" value="UniProtKB-SubCell"/>
</dbReference>
<dbReference type="Pfam" id="PF00528">
    <property type="entry name" value="BPD_transp_1"/>
    <property type="match status" value="1"/>
</dbReference>
<evidence type="ECO:0000313" key="10">
    <source>
        <dbReference type="EMBL" id="QCI63303.1"/>
    </source>
</evidence>
<evidence type="ECO:0000256" key="6">
    <source>
        <dbReference type="ARBA" id="ARBA00022989"/>
    </source>
</evidence>
<dbReference type="PROSITE" id="PS50928">
    <property type="entry name" value="ABC_TM1"/>
    <property type="match status" value="1"/>
</dbReference>
<feature type="domain" description="ABC transmembrane type-1" evidence="9">
    <location>
        <begin position="68"/>
        <end position="256"/>
    </location>
</feature>
<dbReference type="KEGG" id="pstg:E8M01_03075"/>
<name>A0A4D7AWF8_9HYPH</name>
<dbReference type="OrthoDB" id="9782004at2"/>
<gene>
    <name evidence="10" type="ORF">E8M01_03075</name>
</gene>
<evidence type="ECO:0000256" key="8">
    <source>
        <dbReference type="RuleBase" id="RU363032"/>
    </source>
</evidence>
<dbReference type="PANTHER" id="PTHR43357:SF4">
    <property type="entry name" value="INNER MEMBRANE ABC TRANSPORTER PERMEASE PROTEIN YDCV"/>
    <property type="match status" value="1"/>
</dbReference>
<evidence type="ECO:0000256" key="3">
    <source>
        <dbReference type="ARBA" id="ARBA00022475"/>
    </source>
</evidence>
<keyword evidence="7 8" id="KW-0472">Membrane</keyword>
<keyword evidence="3" id="KW-1003">Cell membrane</keyword>
<dbReference type="Gene3D" id="1.10.3720.10">
    <property type="entry name" value="MetI-like"/>
    <property type="match status" value="1"/>
</dbReference>
<accession>A0A4D7AWF8</accession>
<evidence type="ECO:0000313" key="11">
    <source>
        <dbReference type="Proteomes" id="UP000298781"/>
    </source>
</evidence>
<proteinExistence type="inferred from homology"/>
<feature type="transmembrane region" description="Helical" evidence="8">
    <location>
        <begin position="183"/>
        <end position="202"/>
    </location>
</feature>
<comment type="subcellular location">
    <subcellularLocation>
        <location evidence="1">Cell inner membrane</location>
        <topology evidence="1">Multi-pass membrane protein</topology>
    </subcellularLocation>
    <subcellularLocation>
        <location evidence="8">Cell membrane</location>
        <topology evidence="8">Multi-pass membrane protein</topology>
    </subcellularLocation>
</comment>